<keyword evidence="1" id="KW-0472">Membrane</keyword>
<dbReference type="AlphaFoldDB" id="A0A5C8HRH6"/>
<dbReference type="EMBL" id="VRSW01000001">
    <property type="protein sequence ID" value="TXK06644.1"/>
    <property type="molecule type" value="Genomic_DNA"/>
</dbReference>
<keyword evidence="1" id="KW-0812">Transmembrane</keyword>
<dbReference type="InterPro" id="IPR002035">
    <property type="entry name" value="VWF_A"/>
</dbReference>
<dbReference type="Proteomes" id="UP000321196">
    <property type="component" value="Unassembled WGS sequence"/>
</dbReference>
<sequence length="317" mass="34291">MLGVIVVVIGVGIVLGIRRSRRHRAQAGAPLARAERLRNMPSFARAIKRRRVALAAALALGVIAMGVGGIAAARPMAAQTIQPVNTSRDIMLCLDVSGSMAEVDMEILDTFLELTDDFKGERIGLTIFNASPVQVFPLTDDYEFVKEHLKSLRDSFESWDAMPEYWVGTMNGAGSSLIGDGLTACAMRFDHEDEDRSRSIIFASDNEELGDSIVTLPEAAAYASSKGVRIFAINPVAGASTLLTEEMRAAAASTGGEMYELRGTTTVADIVDRVQEEDASALQGDVQIVWTDDPNLWITLLAGFAVAFLLVLWRVKL</sequence>
<dbReference type="SMART" id="SM00327">
    <property type="entry name" value="VWA"/>
    <property type="match status" value="1"/>
</dbReference>
<evidence type="ECO:0000259" key="2">
    <source>
        <dbReference type="PROSITE" id="PS50234"/>
    </source>
</evidence>
<keyword evidence="4" id="KW-1185">Reference proteome</keyword>
<keyword evidence="1" id="KW-1133">Transmembrane helix</keyword>
<feature type="domain" description="VWFA" evidence="2">
    <location>
        <begin position="89"/>
        <end position="274"/>
    </location>
</feature>
<dbReference type="OrthoDB" id="4623238at2"/>
<accession>A0A5C8HRH6</accession>
<proteinExistence type="predicted"/>
<dbReference type="SUPFAM" id="SSF53300">
    <property type="entry name" value="vWA-like"/>
    <property type="match status" value="1"/>
</dbReference>
<evidence type="ECO:0000313" key="3">
    <source>
        <dbReference type="EMBL" id="TXK06644.1"/>
    </source>
</evidence>
<organism evidence="3 4">
    <name type="scientific">Microbacterium mitrae</name>
    <dbReference type="NCBI Taxonomy" id="664640"/>
    <lineage>
        <taxon>Bacteria</taxon>
        <taxon>Bacillati</taxon>
        <taxon>Actinomycetota</taxon>
        <taxon>Actinomycetes</taxon>
        <taxon>Micrococcales</taxon>
        <taxon>Microbacteriaceae</taxon>
        <taxon>Microbacterium</taxon>
    </lineage>
</organism>
<dbReference type="PROSITE" id="PS50234">
    <property type="entry name" value="VWFA"/>
    <property type="match status" value="1"/>
</dbReference>
<evidence type="ECO:0000256" key="1">
    <source>
        <dbReference type="SAM" id="Phobius"/>
    </source>
</evidence>
<evidence type="ECO:0000313" key="4">
    <source>
        <dbReference type="Proteomes" id="UP000321196"/>
    </source>
</evidence>
<name>A0A5C8HRH6_9MICO</name>
<gene>
    <name evidence="3" type="ORF">FVP60_00385</name>
</gene>
<dbReference type="Gene3D" id="3.40.50.410">
    <property type="entry name" value="von Willebrand factor, type A domain"/>
    <property type="match status" value="1"/>
</dbReference>
<comment type="caution">
    <text evidence="3">The sequence shown here is derived from an EMBL/GenBank/DDBJ whole genome shotgun (WGS) entry which is preliminary data.</text>
</comment>
<protein>
    <submittedName>
        <fullName evidence="3">VWA domain-containing protein</fullName>
    </submittedName>
</protein>
<reference evidence="3 4" key="1">
    <citation type="submission" date="2019-08" db="EMBL/GenBank/DDBJ databases">
        <authorList>
            <person name="Dong K."/>
        </authorList>
    </citation>
    <scope>NUCLEOTIDE SEQUENCE [LARGE SCALE GENOMIC DNA]</scope>
    <source>
        <strain evidence="3 4">M4-8</strain>
    </source>
</reference>
<feature type="transmembrane region" description="Helical" evidence="1">
    <location>
        <begin position="296"/>
        <end position="315"/>
    </location>
</feature>
<dbReference type="InterPro" id="IPR036465">
    <property type="entry name" value="vWFA_dom_sf"/>
</dbReference>
<feature type="transmembrane region" description="Helical" evidence="1">
    <location>
        <begin position="52"/>
        <end position="73"/>
    </location>
</feature>
<dbReference type="Pfam" id="PF13519">
    <property type="entry name" value="VWA_2"/>
    <property type="match status" value="1"/>
</dbReference>